<reference evidence="5 6" key="1">
    <citation type="journal article" date="2017" name="Water Res.">
        <title>Comammox in drinking water systems.</title>
        <authorList>
            <person name="Wang Y."/>
            <person name="Ma L."/>
            <person name="Mao Y."/>
            <person name="Jiang X."/>
            <person name="Xia Y."/>
            <person name="Yu K."/>
            <person name="Li B."/>
            <person name="Zhang T."/>
        </authorList>
    </citation>
    <scope>NUCLEOTIDE SEQUENCE [LARGE SCALE GENOMIC DNA]</scope>
    <source>
        <strain evidence="5">SG_bin8</strain>
    </source>
</reference>
<comment type="subcellular location">
    <subcellularLocation>
        <location evidence="4">Cytoplasm</location>
    </subcellularLocation>
</comment>
<dbReference type="Pfam" id="PF02545">
    <property type="entry name" value="Maf"/>
    <property type="match status" value="1"/>
</dbReference>
<dbReference type="Gene3D" id="3.90.950.10">
    <property type="match status" value="1"/>
</dbReference>
<comment type="caution">
    <text evidence="4">Lacks conserved residue(s) required for the propagation of feature annotation.</text>
</comment>
<dbReference type="AlphaFoldDB" id="A0A1W9HZ46"/>
<dbReference type="RefSeq" id="WP_376801664.1">
    <property type="nucleotide sequence ID" value="NZ_DBNB01000020.1"/>
</dbReference>
<comment type="function">
    <text evidence="4">Nucleoside triphosphate pyrophosphatase. May have a dual role in cell division arrest and in preventing the incorporation of modified nucleotides into cellular nucleic acids.</text>
</comment>
<keyword evidence="2 4" id="KW-0378">Hydrolase</keyword>
<evidence type="ECO:0000313" key="6">
    <source>
        <dbReference type="Proteomes" id="UP000192872"/>
    </source>
</evidence>
<comment type="similarity">
    <text evidence="4">Belongs to the Maf family.</text>
</comment>
<dbReference type="SUPFAM" id="SSF52972">
    <property type="entry name" value="ITPase-like"/>
    <property type="match status" value="1"/>
</dbReference>
<dbReference type="STRING" id="1827387.A4S15_06610"/>
<name>A0A1W9HZ46_9HYPH</name>
<comment type="catalytic activity">
    <reaction evidence="4">
        <text>a ribonucleoside 5'-triphosphate + H2O = a ribonucleoside 5'-phosphate + diphosphate + H(+)</text>
        <dbReference type="Rhea" id="RHEA:23996"/>
        <dbReference type="ChEBI" id="CHEBI:15377"/>
        <dbReference type="ChEBI" id="CHEBI:15378"/>
        <dbReference type="ChEBI" id="CHEBI:33019"/>
        <dbReference type="ChEBI" id="CHEBI:58043"/>
        <dbReference type="ChEBI" id="CHEBI:61557"/>
        <dbReference type="EC" id="3.6.1.9"/>
    </reaction>
</comment>
<dbReference type="InterPro" id="IPR003697">
    <property type="entry name" value="Maf-like"/>
</dbReference>
<dbReference type="GO" id="GO:0005737">
    <property type="term" value="C:cytoplasm"/>
    <property type="evidence" value="ECO:0007669"/>
    <property type="project" value="UniProtKB-SubCell"/>
</dbReference>
<evidence type="ECO:0000313" key="5">
    <source>
        <dbReference type="EMBL" id="OQW52511.1"/>
    </source>
</evidence>
<feature type="active site" description="Proton acceptor" evidence="4">
    <location>
        <position position="78"/>
    </location>
</feature>
<dbReference type="Proteomes" id="UP000192872">
    <property type="component" value="Unassembled WGS sequence"/>
</dbReference>
<dbReference type="GO" id="GO:0009117">
    <property type="term" value="P:nucleotide metabolic process"/>
    <property type="evidence" value="ECO:0007669"/>
    <property type="project" value="UniProtKB-KW"/>
</dbReference>
<dbReference type="EMBL" id="LWDL01000012">
    <property type="protein sequence ID" value="OQW52511.1"/>
    <property type="molecule type" value="Genomic_DNA"/>
</dbReference>
<sequence>MNPVPPFILASKSAIRAKMLSDAGLAIELVPSTIDERAVEAPAMERGASPAAIAALLACEKALDVSRHKPGRVIIGADQTLALGQRRFSKPLDRASAREQLCTLRGATHTLASAAALARDGEILWQGVDDVRLTMRHFSDAYLDAYLDAMGARVTTTVGGYELEGLGIQLFSAIDGDYFTILGLPLLMLLAALRDNRLLPT</sequence>
<keyword evidence="3 4" id="KW-0546">Nucleotide metabolism</keyword>
<comment type="caution">
    <text evidence="5">The sequence shown here is derived from an EMBL/GenBank/DDBJ whole genome shotgun (WGS) entry which is preliminary data.</text>
</comment>
<dbReference type="InterPro" id="IPR029001">
    <property type="entry name" value="ITPase-like_fam"/>
</dbReference>
<evidence type="ECO:0000256" key="3">
    <source>
        <dbReference type="ARBA" id="ARBA00023080"/>
    </source>
</evidence>
<dbReference type="PANTHER" id="PTHR43213:SF5">
    <property type="entry name" value="BIFUNCTIONAL DTTP_UTP PYROPHOSPHATASE_METHYLTRANSFERASE PROTEIN-RELATED"/>
    <property type="match status" value="1"/>
</dbReference>
<proteinExistence type="inferred from homology"/>
<comment type="catalytic activity">
    <reaction evidence="4">
        <text>a 2'-deoxyribonucleoside 5'-triphosphate + H2O = a 2'-deoxyribonucleoside 5'-phosphate + diphosphate + H(+)</text>
        <dbReference type="Rhea" id="RHEA:44644"/>
        <dbReference type="ChEBI" id="CHEBI:15377"/>
        <dbReference type="ChEBI" id="CHEBI:15378"/>
        <dbReference type="ChEBI" id="CHEBI:33019"/>
        <dbReference type="ChEBI" id="CHEBI:61560"/>
        <dbReference type="ChEBI" id="CHEBI:65317"/>
        <dbReference type="EC" id="3.6.1.9"/>
    </reaction>
</comment>
<dbReference type="EC" id="3.6.1.9" evidence="4"/>
<accession>A0A1W9HZ46</accession>
<dbReference type="GO" id="GO:0047429">
    <property type="term" value="F:nucleoside triphosphate diphosphatase activity"/>
    <property type="evidence" value="ECO:0007669"/>
    <property type="project" value="UniProtKB-EC"/>
</dbReference>
<evidence type="ECO:0000256" key="4">
    <source>
        <dbReference type="HAMAP-Rule" id="MF_00528"/>
    </source>
</evidence>
<evidence type="ECO:0000256" key="1">
    <source>
        <dbReference type="ARBA" id="ARBA00001968"/>
    </source>
</evidence>
<gene>
    <name evidence="5" type="ORF">A4S15_06610</name>
</gene>
<dbReference type="PANTHER" id="PTHR43213">
    <property type="entry name" value="BIFUNCTIONAL DTTP/UTP PYROPHOSPHATASE/METHYLTRANSFERASE PROTEIN-RELATED"/>
    <property type="match status" value="1"/>
</dbReference>
<dbReference type="PIRSF" id="PIRSF006305">
    <property type="entry name" value="Maf"/>
    <property type="match status" value="1"/>
</dbReference>
<comment type="cofactor">
    <cofactor evidence="1 4">
        <name>a divalent metal cation</name>
        <dbReference type="ChEBI" id="CHEBI:60240"/>
    </cofactor>
</comment>
<evidence type="ECO:0000256" key="2">
    <source>
        <dbReference type="ARBA" id="ARBA00022801"/>
    </source>
</evidence>
<organism evidence="5 6">
    <name type="scientific">Candidatus Raskinella chloraquaticus</name>
    <dbReference type="NCBI Taxonomy" id="1951219"/>
    <lineage>
        <taxon>Bacteria</taxon>
        <taxon>Pseudomonadati</taxon>
        <taxon>Pseudomonadota</taxon>
        <taxon>Alphaproteobacteria</taxon>
        <taxon>Hyphomicrobiales</taxon>
        <taxon>Phreatobacteraceae</taxon>
        <taxon>Candidatus Raskinella</taxon>
    </lineage>
</organism>
<dbReference type="HAMAP" id="MF_00528">
    <property type="entry name" value="Maf"/>
    <property type="match status" value="1"/>
</dbReference>
<protein>
    <recommendedName>
        <fullName evidence="4">Nucleoside triphosphate pyrophosphatase</fullName>
        <ecNumber evidence="4">3.6.1.9</ecNumber>
    </recommendedName>
    <alternativeName>
        <fullName evidence="4">Nucleotide pyrophosphatase</fullName>
        <shortName evidence="4">Nucleotide PPase</shortName>
    </alternativeName>
</protein>
<keyword evidence="4" id="KW-0963">Cytoplasm</keyword>